<name>A0A1H8U7Q8_9SPHI</name>
<accession>A0A1H8U7Q8</accession>
<evidence type="ECO:0000313" key="3">
    <source>
        <dbReference type="EMBL" id="SEO99221.1"/>
    </source>
</evidence>
<evidence type="ECO:0000256" key="2">
    <source>
        <dbReference type="SAM" id="Phobius"/>
    </source>
</evidence>
<dbReference type="EMBL" id="FOCL01000018">
    <property type="protein sequence ID" value="SEO99221.1"/>
    <property type="molecule type" value="Genomic_DNA"/>
</dbReference>
<keyword evidence="2" id="KW-0472">Membrane</keyword>
<evidence type="ECO:0000256" key="1">
    <source>
        <dbReference type="SAM" id="MobiDB-lite"/>
    </source>
</evidence>
<dbReference type="Proteomes" id="UP000198942">
    <property type="component" value="Unassembled WGS sequence"/>
</dbReference>
<keyword evidence="2" id="KW-0812">Transmembrane</keyword>
<feature type="transmembrane region" description="Helical" evidence="2">
    <location>
        <begin position="153"/>
        <end position="174"/>
    </location>
</feature>
<evidence type="ECO:0000313" key="4">
    <source>
        <dbReference type="Proteomes" id="UP000198942"/>
    </source>
</evidence>
<sequence>MENTAIVRRMGRQLRSPAGCRRGKAKPAKKRPGRRSGNGFLNHIFQPFWAFNGNREVMEREFNNSLLNLSAYYGLHIPDMSALPFPQNIYGSWKEIAGQISKANQNDHCMIMADESRQAVLAVVSTFDLKGCFFYLPVRPFWRWSQSAEHERIAGLLTVIFAYLYQIVGLPFYAEHGTFMDSQYDCLENWLNEAEDEGLDDEEDKAWREHRENTMYGLRQAGIHILRLIQNPQQLAQMEKVVTAYRHRDQHELEWELIGLDFLKLHRDYPGRSLADSIHPDLLYPNEDEHIKPTEYTGFYWSGTDCFADELDELINCTFQEMPVMDEPVSVKCFDRMPPKENNDFDFENRFFHLMERLRNLLDDYDHEEYNGTI</sequence>
<protein>
    <submittedName>
        <fullName evidence="3">Uncharacterized protein</fullName>
    </submittedName>
</protein>
<gene>
    <name evidence="3" type="ORF">SAMN05192574_11866</name>
</gene>
<keyword evidence="4" id="KW-1185">Reference proteome</keyword>
<feature type="region of interest" description="Disordered" evidence="1">
    <location>
        <begin position="1"/>
        <end position="38"/>
    </location>
</feature>
<reference evidence="4" key="1">
    <citation type="submission" date="2016-10" db="EMBL/GenBank/DDBJ databases">
        <authorList>
            <person name="Varghese N."/>
            <person name="Submissions S."/>
        </authorList>
    </citation>
    <scope>NUCLEOTIDE SEQUENCE [LARGE SCALE GENOMIC DNA]</scope>
    <source>
        <strain evidence="4">Gh-48</strain>
    </source>
</reference>
<organism evidence="3 4">
    <name type="scientific">Mucilaginibacter gossypiicola</name>
    <dbReference type="NCBI Taxonomy" id="551995"/>
    <lineage>
        <taxon>Bacteria</taxon>
        <taxon>Pseudomonadati</taxon>
        <taxon>Bacteroidota</taxon>
        <taxon>Sphingobacteriia</taxon>
        <taxon>Sphingobacteriales</taxon>
        <taxon>Sphingobacteriaceae</taxon>
        <taxon>Mucilaginibacter</taxon>
    </lineage>
</organism>
<proteinExistence type="predicted"/>
<keyword evidence="2" id="KW-1133">Transmembrane helix</keyword>
<feature type="compositionally biased region" description="Basic residues" evidence="1">
    <location>
        <begin position="21"/>
        <end position="34"/>
    </location>
</feature>
<dbReference type="AlphaFoldDB" id="A0A1H8U7Q8"/>
<dbReference type="STRING" id="551995.SAMN05192574_11866"/>